<evidence type="ECO:0000256" key="4">
    <source>
        <dbReference type="ARBA" id="ARBA00023014"/>
    </source>
</evidence>
<organism evidence="6 7">
    <name type="scientific">Streptomyces bangladeshensis</name>
    <dbReference type="NCBI Taxonomy" id="295352"/>
    <lineage>
        <taxon>Bacteria</taxon>
        <taxon>Bacillati</taxon>
        <taxon>Actinomycetota</taxon>
        <taxon>Actinomycetes</taxon>
        <taxon>Kitasatosporales</taxon>
        <taxon>Streptomycetaceae</taxon>
        <taxon>Streptomyces</taxon>
    </lineage>
</organism>
<dbReference type="Gene3D" id="3.20.20.70">
    <property type="entry name" value="Aldolase class I"/>
    <property type="match status" value="1"/>
</dbReference>
<dbReference type="Proteomes" id="UP001501391">
    <property type="component" value="Unassembled WGS sequence"/>
</dbReference>
<evidence type="ECO:0000313" key="7">
    <source>
        <dbReference type="Proteomes" id="UP001501391"/>
    </source>
</evidence>
<evidence type="ECO:0000256" key="3">
    <source>
        <dbReference type="ARBA" id="ARBA00023004"/>
    </source>
</evidence>
<protein>
    <recommendedName>
        <fullName evidence="5">Radical SAM core domain-containing protein</fullName>
    </recommendedName>
</protein>
<gene>
    <name evidence="6" type="ORF">GCM10009787_00040</name>
</gene>
<keyword evidence="7" id="KW-1185">Reference proteome</keyword>
<dbReference type="SUPFAM" id="SSF102114">
    <property type="entry name" value="Radical SAM enzymes"/>
    <property type="match status" value="1"/>
</dbReference>
<dbReference type="PROSITE" id="PS51918">
    <property type="entry name" value="RADICAL_SAM"/>
    <property type="match status" value="1"/>
</dbReference>
<evidence type="ECO:0000256" key="1">
    <source>
        <dbReference type="ARBA" id="ARBA00022691"/>
    </source>
</evidence>
<dbReference type="EMBL" id="BAAAOQ010000001">
    <property type="protein sequence ID" value="GAA2190566.1"/>
    <property type="molecule type" value="Genomic_DNA"/>
</dbReference>
<dbReference type="RefSeq" id="WP_094373622.1">
    <property type="nucleotide sequence ID" value="NZ_BAAAOQ010000001.1"/>
</dbReference>
<dbReference type="InterPro" id="IPR050377">
    <property type="entry name" value="Radical_SAM_PqqE_MftC-like"/>
</dbReference>
<feature type="domain" description="Radical SAM core" evidence="5">
    <location>
        <begin position="17"/>
        <end position="238"/>
    </location>
</feature>
<dbReference type="InterPro" id="IPR007197">
    <property type="entry name" value="rSAM"/>
</dbReference>
<dbReference type="PANTHER" id="PTHR11228:SF7">
    <property type="entry name" value="PQQA PEPTIDE CYCLASE"/>
    <property type="match status" value="1"/>
</dbReference>
<keyword evidence="1" id="KW-0949">S-adenosyl-L-methionine</keyword>
<reference evidence="6 7" key="1">
    <citation type="journal article" date="2019" name="Int. J. Syst. Evol. Microbiol.">
        <title>The Global Catalogue of Microorganisms (GCM) 10K type strain sequencing project: providing services to taxonomists for standard genome sequencing and annotation.</title>
        <authorList>
            <consortium name="The Broad Institute Genomics Platform"/>
            <consortium name="The Broad Institute Genome Sequencing Center for Infectious Disease"/>
            <person name="Wu L."/>
            <person name="Ma J."/>
        </authorList>
    </citation>
    <scope>NUCLEOTIDE SEQUENCE [LARGE SCALE GENOMIC DNA]</scope>
    <source>
        <strain evidence="6 7">JCM 14924</strain>
    </source>
</reference>
<proteinExistence type="predicted"/>
<keyword evidence="2" id="KW-0479">Metal-binding</keyword>
<dbReference type="Pfam" id="PF04055">
    <property type="entry name" value="Radical_SAM"/>
    <property type="match status" value="1"/>
</dbReference>
<evidence type="ECO:0000256" key="2">
    <source>
        <dbReference type="ARBA" id="ARBA00022723"/>
    </source>
</evidence>
<sequence length="352" mass="39049">METLNPLAQPVRQTPETTPIERFVWDLTYACPLRCQHCLSESGRRPASMLRREDALKVADIIIGARPKRLSIGGGEPLLAPWWEEATRRLTAAGVPTTIFTSGWLMNEAIARRLAGSATGVAVSVDGPGGEVHDLIRGRAGSFEKSMASLEHLDRVKRQRRESGESCYRLGVEYTVTRSGWEGKERFVEDITSRFPEVDYITFGAVIPEGLAQEEEFASRELLSDEQLVALSASEAELASYARSAAHVSVTDARLFLPTSPLSAEGETIAHIEASGQLRAVTNYEAKVGSVLEEPLDVLWRRALDWRNDPFVSEQRNSIRSLEDWARVTRLLDRRYGSAADKLRIARRSAAA</sequence>
<dbReference type="SFLD" id="SFLDS00029">
    <property type="entry name" value="Radical_SAM"/>
    <property type="match status" value="1"/>
</dbReference>
<dbReference type="PANTHER" id="PTHR11228">
    <property type="entry name" value="RADICAL SAM DOMAIN PROTEIN"/>
    <property type="match status" value="1"/>
</dbReference>
<dbReference type="InterPro" id="IPR013785">
    <property type="entry name" value="Aldolase_TIM"/>
</dbReference>
<evidence type="ECO:0000259" key="5">
    <source>
        <dbReference type="PROSITE" id="PS51918"/>
    </source>
</evidence>
<accession>A0ABN3B9R6</accession>
<comment type="caution">
    <text evidence="6">The sequence shown here is derived from an EMBL/GenBank/DDBJ whole genome shotgun (WGS) entry which is preliminary data.</text>
</comment>
<name>A0ABN3B9R6_9ACTN</name>
<dbReference type="CDD" id="cd01335">
    <property type="entry name" value="Radical_SAM"/>
    <property type="match status" value="1"/>
</dbReference>
<evidence type="ECO:0000313" key="6">
    <source>
        <dbReference type="EMBL" id="GAA2190566.1"/>
    </source>
</evidence>
<dbReference type="SFLD" id="SFLDG01067">
    <property type="entry name" value="SPASM/twitch_domain_containing"/>
    <property type="match status" value="1"/>
</dbReference>
<keyword evidence="4" id="KW-0411">Iron-sulfur</keyword>
<keyword evidence="3" id="KW-0408">Iron</keyword>
<dbReference type="InterPro" id="IPR058240">
    <property type="entry name" value="rSAM_sf"/>
</dbReference>